<evidence type="ECO:0000313" key="3">
    <source>
        <dbReference type="Proteomes" id="UP000756530"/>
    </source>
</evidence>
<comment type="caution">
    <text evidence="2">The sequence shown here is derived from an EMBL/GenBank/DDBJ whole genome shotgun (WGS) entry which is preliminary data.</text>
</comment>
<evidence type="ECO:0000256" key="1">
    <source>
        <dbReference type="SAM" id="Phobius"/>
    </source>
</evidence>
<keyword evidence="1" id="KW-1133">Transmembrane helix</keyword>
<protein>
    <recommendedName>
        <fullName evidence="4">Short-chain dehydrogenase</fullName>
    </recommendedName>
</protein>
<keyword evidence="1" id="KW-0472">Membrane</keyword>
<evidence type="ECO:0000313" key="2">
    <source>
        <dbReference type="EMBL" id="MBV7377345.1"/>
    </source>
</evidence>
<evidence type="ECO:0008006" key="4">
    <source>
        <dbReference type="Google" id="ProtNLM"/>
    </source>
</evidence>
<gene>
    <name evidence="2" type="ORF">KJP28_00300</name>
</gene>
<keyword evidence="3" id="KW-1185">Reference proteome</keyword>
<feature type="transmembrane region" description="Helical" evidence="1">
    <location>
        <begin position="6"/>
        <end position="24"/>
    </location>
</feature>
<dbReference type="RefSeq" id="WP_218390237.1">
    <property type="nucleotide sequence ID" value="NZ_JAHUZE010000001.1"/>
</dbReference>
<proteinExistence type="predicted"/>
<reference evidence="2 3" key="1">
    <citation type="submission" date="2021-05" db="EMBL/GenBank/DDBJ databases">
        <title>Culturable bacteria isolated from Daya Bay.</title>
        <authorList>
            <person name="Zheng W."/>
            <person name="Yu S."/>
            <person name="Huang Y."/>
        </authorList>
    </citation>
    <scope>NUCLEOTIDE SEQUENCE [LARGE SCALE GENOMIC DNA]</scope>
    <source>
        <strain evidence="2 3">DP4N28-5</strain>
    </source>
</reference>
<keyword evidence="1" id="KW-0812">Transmembrane</keyword>
<sequence length="53" mass="5779">MIIKIISLFLIGMLVLAIFGRLRIPGVTKLSNRKCPKCGRPRLGKGPCDCGHS</sequence>
<organism evidence="2 3">
    <name type="scientific">Maritimibacter dapengensis</name>
    <dbReference type="NCBI Taxonomy" id="2836868"/>
    <lineage>
        <taxon>Bacteria</taxon>
        <taxon>Pseudomonadati</taxon>
        <taxon>Pseudomonadota</taxon>
        <taxon>Alphaproteobacteria</taxon>
        <taxon>Rhodobacterales</taxon>
        <taxon>Roseobacteraceae</taxon>
        <taxon>Maritimibacter</taxon>
    </lineage>
</organism>
<accession>A0ABS6SWQ8</accession>
<name>A0ABS6SWQ8_9RHOB</name>
<dbReference type="Proteomes" id="UP000756530">
    <property type="component" value="Unassembled WGS sequence"/>
</dbReference>
<dbReference type="EMBL" id="JAHUZE010000001">
    <property type="protein sequence ID" value="MBV7377345.1"/>
    <property type="molecule type" value="Genomic_DNA"/>
</dbReference>